<dbReference type="EMBL" id="JAUFQU010000078">
    <property type="protein sequence ID" value="MDN3710196.1"/>
    <property type="molecule type" value="Genomic_DNA"/>
</dbReference>
<reference evidence="2" key="1">
    <citation type="journal article" date="2019" name="Int. J. Syst. Evol. Microbiol.">
        <title>The Global Catalogue of Microorganisms (GCM) 10K type strain sequencing project: providing services to taxonomists for standard genome sequencing and annotation.</title>
        <authorList>
            <consortium name="The Broad Institute Genomics Platform"/>
            <consortium name="The Broad Institute Genome Sequencing Center for Infectious Disease"/>
            <person name="Wu L."/>
            <person name="Ma J."/>
        </authorList>
    </citation>
    <scope>NUCLEOTIDE SEQUENCE [LARGE SCALE GENOMIC DNA]</scope>
    <source>
        <strain evidence="2">CECT 7184</strain>
    </source>
</reference>
<proteinExistence type="predicted"/>
<keyword evidence="2" id="KW-1185">Reference proteome</keyword>
<dbReference type="RefSeq" id="WP_290365430.1">
    <property type="nucleotide sequence ID" value="NZ_JAUFQU010000078.1"/>
</dbReference>
<gene>
    <name evidence="1" type="ORF">QW060_25335</name>
</gene>
<evidence type="ECO:0000313" key="2">
    <source>
        <dbReference type="Proteomes" id="UP001242368"/>
    </source>
</evidence>
<comment type="caution">
    <text evidence="1">The sequence shown here is derived from an EMBL/GenBank/DDBJ whole genome shotgun (WGS) entry which is preliminary data.</text>
</comment>
<dbReference type="Proteomes" id="UP001242368">
    <property type="component" value="Unassembled WGS sequence"/>
</dbReference>
<organism evidence="1 2">
    <name type="scientific">Paenimyroides ceti</name>
    <dbReference type="NCBI Taxonomy" id="395087"/>
    <lineage>
        <taxon>Bacteria</taxon>
        <taxon>Pseudomonadati</taxon>
        <taxon>Bacteroidota</taxon>
        <taxon>Flavobacteriia</taxon>
        <taxon>Flavobacteriales</taxon>
        <taxon>Flavobacteriaceae</taxon>
        <taxon>Paenimyroides</taxon>
    </lineage>
</organism>
<evidence type="ECO:0000313" key="1">
    <source>
        <dbReference type="EMBL" id="MDN3710196.1"/>
    </source>
</evidence>
<accession>A0ABT8D2Q5</accession>
<name>A0ABT8D2Q5_9FLAO</name>
<sequence length="48" mass="5547">MDIFYHSSSRAFLPAICANPICTKYQLSSLLYDEIFHSINNILFKSFS</sequence>
<protein>
    <submittedName>
        <fullName evidence="1">Uncharacterized protein</fullName>
    </submittedName>
</protein>